<gene>
    <name evidence="11" type="ORF">SAMN02745134_01216</name>
</gene>
<feature type="transmembrane region" description="Helical" evidence="10">
    <location>
        <begin position="6"/>
        <end position="24"/>
    </location>
</feature>
<evidence type="ECO:0000313" key="12">
    <source>
        <dbReference type="Proteomes" id="UP000192468"/>
    </source>
</evidence>
<keyword evidence="12" id="KW-1185">Reference proteome</keyword>
<keyword evidence="9 10" id="KW-0472">Membrane</keyword>
<dbReference type="STRING" id="1121291.SAMN02745134_01216"/>
<evidence type="ECO:0000256" key="4">
    <source>
        <dbReference type="ARBA" id="ARBA00022475"/>
    </source>
</evidence>
<keyword evidence="3" id="KW-0813">Transport</keyword>
<keyword evidence="6" id="KW-0653">Protein transport</keyword>
<name>A0A1W1XBH3_9CLOT</name>
<evidence type="ECO:0000256" key="8">
    <source>
        <dbReference type="ARBA" id="ARBA00023010"/>
    </source>
</evidence>
<dbReference type="OrthoDB" id="9800132at2"/>
<protein>
    <submittedName>
        <fullName evidence="11">Preprotein translocase subunit YajC</fullName>
    </submittedName>
</protein>
<accession>A0A1W1XBH3</accession>
<dbReference type="InterPro" id="IPR003849">
    <property type="entry name" value="Preprotein_translocase_YajC"/>
</dbReference>
<keyword evidence="8" id="KW-0811">Translocation</keyword>
<comment type="subcellular location">
    <subcellularLocation>
        <location evidence="1">Cell membrane</location>
        <topology evidence="1">Single-pass membrane protein</topology>
    </subcellularLocation>
</comment>
<evidence type="ECO:0000256" key="10">
    <source>
        <dbReference type="SAM" id="Phobius"/>
    </source>
</evidence>
<dbReference type="Pfam" id="PF02699">
    <property type="entry name" value="YajC"/>
    <property type="match status" value="1"/>
</dbReference>
<dbReference type="PANTHER" id="PTHR33909">
    <property type="entry name" value="SEC TRANSLOCON ACCESSORY COMPLEX SUBUNIT YAJC"/>
    <property type="match status" value="1"/>
</dbReference>
<keyword evidence="4" id="KW-1003">Cell membrane</keyword>
<proteinExistence type="inferred from homology"/>
<keyword evidence="7 10" id="KW-1133">Transmembrane helix</keyword>
<dbReference type="GO" id="GO:0005886">
    <property type="term" value="C:plasma membrane"/>
    <property type="evidence" value="ECO:0007669"/>
    <property type="project" value="UniProtKB-SubCell"/>
</dbReference>
<dbReference type="SMART" id="SM01323">
    <property type="entry name" value="YajC"/>
    <property type="match status" value="1"/>
</dbReference>
<organism evidence="11 12">
    <name type="scientific">Clostridium acidisoli DSM 12555</name>
    <dbReference type="NCBI Taxonomy" id="1121291"/>
    <lineage>
        <taxon>Bacteria</taxon>
        <taxon>Bacillati</taxon>
        <taxon>Bacillota</taxon>
        <taxon>Clostridia</taxon>
        <taxon>Eubacteriales</taxon>
        <taxon>Clostridiaceae</taxon>
        <taxon>Clostridium</taxon>
    </lineage>
</organism>
<evidence type="ECO:0000256" key="7">
    <source>
        <dbReference type="ARBA" id="ARBA00022989"/>
    </source>
</evidence>
<comment type="similarity">
    <text evidence="2">Belongs to the YajC family.</text>
</comment>
<evidence type="ECO:0000256" key="1">
    <source>
        <dbReference type="ARBA" id="ARBA00004162"/>
    </source>
</evidence>
<evidence type="ECO:0000256" key="9">
    <source>
        <dbReference type="ARBA" id="ARBA00023136"/>
    </source>
</evidence>
<sequence>MNQTIVMIIYLAIIFGFTFIMIIFPERKRKKKFSEMMTTLKVNDDVITSGGIMGKVINIQDNFVIIQSGPDKARIKVLKKAINSISNNKAE</sequence>
<dbReference type="NCBIfam" id="TIGR00739">
    <property type="entry name" value="yajC"/>
    <property type="match status" value="1"/>
</dbReference>
<evidence type="ECO:0000313" key="11">
    <source>
        <dbReference type="EMBL" id="SMC21209.1"/>
    </source>
</evidence>
<evidence type="ECO:0000256" key="5">
    <source>
        <dbReference type="ARBA" id="ARBA00022692"/>
    </source>
</evidence>
<keyword evidence="5 10" id="KW-0812">Transmembrane</keyword>
<dbReference type="Proteomes" id="UP000192468">
    <property type="component" value="Unassembled WGS sequence"/>
</dbReference>
<reference evidence="11 12" key="1">
    <citation type="submission" date="2017-04" db="EMBL/GenBank/DDBJ databases">
        <authorList>
            <person name="Afonso C.L."/>
            <person name="Miller P.J."/>
            <person name="Scott M.A."/>
            <person name="Spackman E."/>
            <person name="Goraichik I."/>
            <person name="Dimitrov K.M."/>
            <person name="Suarez D.L."/>
            <person name="Swayne D.E."/>
        </authorList>
    </citation>
    <scope>NUCLEOTIDE SEQUENCE [LARGE SCALE GENOMIC DNA]</scope>
    <source>
        <strain evidence="11 12">DSM 12555</strain>
    </source>
</reference>
<dbReference type="EMBL" id="FWXH01000003">
    <property type="protein sequence ID" value="SMC21209.1"/>
    <property type="molecule type" value="Genomic_DNA"/>
</dbReference>
<evidence type="ECO:0000256" key="6">
    <source>
        <dbReference type="ARBA" id="ARBA00022927"/>
    </source>
</evidence>
<dbReference type="RefSeq" id="WP_084114703.1">
    <property type="nucleotide sequence ID" value="NZ_FWXH01000003.1"/>
</dbReference>
<dbReference type="AlphaFoldDB" id="A0A1W1XBH3"/>
<dbReference type="PRINTS" id="PR01853">
    <property type="entry name" value="YAJCTRNLCASE"/>
</dbReference>
<dbReference type="PANTHER" id="PTHR33909:SF1">
    <property type="entry name" value="SEC TRANSLOCON ACCESSORY COMPLEX SUBUNIT YAJC"/>
    <property type="match status" value="1"/>
</dbReference>
<evidence type="ECO:0000256" key="3">
    <source>
        <dbReference type="ARBA" id="ARBA00022448"/>
    </source>
</evidence>
<dbReference type="GO" id="GO:0015031">
    <property type="term" value="P:protein transport"/>
    <property type="evidence" value="ECO:0007669"/>
    <property type="project" value="UniProtKB-KW"/>
</dbReference>
<evidence type="ECO:0000256" key="2">
    <source>
        <dbReference type="ARBA" id="ARBA00006742"/>
    </source>
</evidence>